<comment type="caution">
    <text evidence="3">The sequence shown here is derived from an EMBL/GenBank/DDBJ whole genome shotgun (WGS) entry which is preliminary data.</text>
</comment>
<gene>
    <name evidence="3" type="ORF">ACFPFX_04050</name>
</gene>
<feature type="signal peptide" evidence="2">
    <location>
        <begin position="1"/>
        <end position="29"/>
    </location>
</feature>
<keyword evidence="1" id="KW-0812">Transmembrane</keyword>
<name>A0ABV9UEW2_9ACTN</name>
<evidence type="ECO:0000313" key="4">
    <source>
        <dbReference type="Proteomes" id="UP001595834"/>
    </source>
</evidence>
<keyword evidence="2" id="KW-0732">Signal</keyword>
<dbReference type="Proteomes" id="UP001595834">
    <property type="component" value="Unassembled WGS sequence"/>
</dbReference>
<feature type="chain" id="PRO_5046989412" description="Secreted protein" evidence="2">
    <location>
        <begin position="30"/>
        <end position="77"/>
    </location>
</feature>
<protein>
    <recommendedName>
        <fullName evidence="5">Secreted protein</fullName>
    </recommendedName>
</protein>
<proteinExistence type="predicted"/>
<evidence type="ECO:0008006" key="5">
    <source>
        <dbReference type="Google" id="ProtNLM"/>
    </source>
</evidence>
<keyword evidence="1" id="KW-1133">Transmembrane helix</keyword>
<feature type="transmembrane region" description="Helical" evidence="1">
    <location>
        <begin position="53"/>
        <end position="72"/>
    </location>
</feature>
<dbReference type="EMBL" id="JBHSIZ010000003">
    <property type="protein sequence ID" value="MFC4955466.1"/>
    <property type="molecule type" value="Genomic_DNA"/>
</dbReference>
<evidence type="ECO:0000256" key="1">
    <source>
        <dbReference type="SAM" id="Phobius"/>
    </source>
</evidence>
<keyword evidence="4" id="KW-1185">Reference proteome</keyword>
<evidence type="ECO:0000256" key="2">
    <source>
        <dbReference type="SAM" id="SignalP"/>
    </source>
</evidence>
<keyword evidence="1" id="KW-0472">Membrane</keyword>
<accession>A0ABV9UEW2</accession>
<organism evidence="3 4">
    <name type="scientific">Streptomyces mauvecolor</name>
    <dbReference type="NCBI Taxonomy" id="58345"/>
    <lineage>
        <taxon>Bacteria</taxon>
        <taxon>Bacillati</taxon>
        <taxon>Actinomycetota</taxon>
        <taxon>Actinomycetes</taxon>
        <taxon>Kitasatosporales</taxon>
        <taxon>Streptomycetaceae</taxon>
        <taxon>Streptomyces</taxon>
    </lineage>
</organism>
<dbReference type="RefSeq" id="WP_344370637.1">
    <property type="nucleotide sequence ID" value="NZ_BAAASQ010000002.1"/>
</dbReference>
<evidence type="ECO:0000313" key="3">
    <source>
        <dbReference type="EMBL" id="MFC4955466.1"/>
    </source>
</evidence>
<reference evidence="4" key="1">
    <citation type="journal article" date="2019" name="Int. J. Syst. Evol. Microbiol.">
        <title>The Global Catalogue of Microorganisms (GCM) 10K type strain sequencing project: providing services to taxonomists for standard genome sequencing and annotation.</title>
        <authorList>
            <consortium name="The Broad Institute Genomics Platform"/>
            <consortium name="The Broad Institute Genome Sequencing Center for Infectious Disease"/>
            <person name="Wu L."/>
            <person name="Ma J."/>
        </authorList>
    </citation>
    <scope>NUCLEOTIDE SEQUENCE [LARGE SCALE GENOMIC DNA]</scope>
    <source>
        <strain evidence="4">CCM 7224</strain>
    </source>
</reference>
<sequence>MDFTRRIAVTAVLAGTLAVPAVCAVPAQAASTAAAHAAPARAASAAERDDPALDVVAVSITALASVGGLLIARRRPR</sequence>